<dbReference type="Pfam" id="PF04545">
    <property type="entry name" value="Sigma70_r4"/>
    <property type="match status" value="1"/>
</dbReference>
<gene>
    <name evidence="8" type="ORF">V5R04_02550</name>
</gene>
<evidence type="ECO:0000259" key="6">
    <source>
        <dbReference type="Pfam" id="PF04542"/>
    </source>
</evidence>
<sequence>MKPVSAAAKTLIESHLHIVGYHVSEMLVRVPAQVTRDELASAGYLALTQAAIGYDPETGVPFSRFAAIRIKGALIDELRSMDWVSRGTRRKIREYTKTVEQITSTLRRVPSRNEIATALGIDVSEVSEIADHASVKVLSVDAYDGSLADIMPSSEPTPESSALQSERYTYLRGAVAALPERLRHVVEQVFFHDVPVAQVAQEMGVTASRISQLRSEAMVLLRDGMNTHLNPDRVPAEPAKGVVARRRAHYFDEIQQRVTKVSGSSDRSMRELIYRSFVSDLATGPSLTPPVIASASAREHRLETTFT</sequence>
<evidence type="ECO:0000259" key="5">
    <source>
        <dbReference type="Pfam" id="PF04539"/>
    </source>
</evidence>
<feature type="domain" description="RNA polymerase sigma-70 region 2" evidence="6">
    <location>
        <begin position="12"/>
        <end position="83"/>
    </location>
</feature>
<dbReference type="GO" id="GO:0016987">
    <property type="term" value="F:sigma factor activity"/>
    <property type="evidence" value="ECO:0007669"/>
    <property type="project" value="UniProtKB-KW"/>
</dbReference>
<dbReference type="GO" id="GO:0003677">
    <property type="term" value="F:DNA binding"/>
    <property type="evidence" value="ECO:0007669"/>
    <property type="project" value="UniProtKB-KW"/>
</dbReference>
<dbReference type="NCBIfam" id="TIGR02937">
    <property type="entry name" value="sigma70-ECF"/>
    <property type="match status" value="1"/>
</dbReference>
<protein>
    <submittedName>
        <fullName evidence="8">Sigma-70 family RNA polymerase sigma factor</fullName>
    </submittedName>
</protein>
<evidence type="ECO:0000259" key="7">
    <source>
        <dbReference type="Pfam" id="PF04545"/>
    </source>
</evidence>
<dbReference type="InterPro" id="IPR007630">
    <property type="entry name" value="RNA_pol_sigma70_r4"/>
</dbReference>
<feature type="domain" description="RNA polymerase sigma-70 region 3" evidence="5">
    <location>
        <begin position="91"/>
        <end position="141"/>
    </location>
</feature>
<dbReference type="Pfam" id="PF04539">
    <property type="entry name" value="Sigma70_r3"/>
    <property type="match status" value="1"/>
</dbReference>
<accession>A0AAU7DYK8</accession>
<keyword evidence="1" id="KW-0805">Transcription regulation</keyword>
<evidence type="ECO:0000256" key="4">
    <source>
        <dbReference type="ARBA" id="ARBA00023163"/>
    </source>
</evidence>
<dbReference type="PANTHER" id="PTHR30385">
    <property type="entry name" value="SIGMA FACTOR F FLAGELLAR"/>
    <property type="match status" value="1"/>
</dbReference>
<dbReference type="SUPFAM" id="SSF88946">
    <property type="entry name" value="Sigma2 domain of RNA polymerase sigma factors"/>
    <property type="match status" value="1"/>
</dbReference>
<dbReference type="InterPro" id="IPR013325">
    <property type="entry name" value="RNA_pol_sigma_r2"/>
</dbReference>
<dbReference type="AlphaFoldDB" id="A0AAU7DYK8"/>
<dbReference type="Gene3D" id="1.20.140.160">
    <property type="match status" value="1"/>
</dbReference>
<organism evidence="8">
    <name type="scientific">Jonesiaceae bacterium BS-20</name>
    <dbReference type="NCBI Taxonomy" id="3120821"/>
    <lineage>
        <taxon>Bacteria</taxon>
        <taxon>Bacillati</taxon>
        <taxon>Actinomycetota</taxon>
        <taxon>Actinomycetes</taxon>
        <taxon>Micrococcales</taxon>
        <taxon>Jonesiaceae</taxon>
    </lineage>
</organism>
<keyword evidence="4" id="KW-0804">Transcription</keyword>
<keyword evidence="2" id="KW-0731">Sigma factor</keyword>
<dbReference type="InterPro" id="IPR007627">
    <property type="entry name" value="RNA_pol_sigma70_r2"/>
</dbReference>
<dbReference type="SUPFAM" id="SSF88659">
    <property type="entry name" value="Sigma3 and sigma4 domains of RNA polymerase sigma factors"/>
    <property type="match status" value="2"/>
</dbReference>
<reference evidence="8" key="1">
    <citation type="submission" date="2024-02" db="EMBL/GenBank/DDBJ databases">
        <title>Tomenella chthoni gen. nov. sp. nov., a member of the family Jonesiaceae isolated from bat guano.</title>
        <authorList>
            <person name="Miller S.L."/>
            <person name="King J."/>
            <person name="Sankaranarayanan K."/>
            <person name="Lawson P.A."/>
        </authorList>
    </citation>
    <scope>NUCLEOTIDE SEQUENCE</scope>
    <source>
        <strain evidence="8">BS-20</strain>
    </source>
</reference>
<proteinExistence type="predicted"/>
<feature type="domain" description="RNA polymerase sigma-70 region 4" evidence="7">
    <location>
        <begin position="175"/>
        <end position="222"/>
    </location>
</feature>
<evidence type="ECO:0000313" key="8">
    <source>
        <dbReference type="EMBL" id="XBH22127.1"/>
    </source>
</evidence>
<name>A0AAU7DYK8_9MICO</name>
<dbReference type="PANTHER" id="PTHR30385:SF7">
    <property type="entry name" value="RNA POLYMERASE SIGMA FACTOR FLIA"/>
    <property type="match status" value="1"/>
</dbReference>
<dbReference type="InterPro" id="IPR014284">
    <property type="entry name" value="RNA_pol_sigma-70_dom"/>
</dbReference>
<keyword evidence="3" id="KW-0238">DNA-binding</keyword>
<dbReference type="EMBL" id="CP146203">
    <property type="protein sequence ID" value="XBH22127.1"/>
    <property type="molecule type" value="Genomic_DNA"/>
</dbReference>
<dbReference type="GO" id="GO:0006352">
    <property type="term" value="P:DNA-templated transcription initiation"/>
    <property type="evidence" value="ECO:0007669"/>
    <property type="project" value="InterPro"/>
</dbReference>
<dbReference type="InterPro" id="IPR007624">
    <property type="entry name" value="RNA_pol_sigma70_r3"/>
</dbReference>
<dbReference type="InterPro" id="IPR013324">
    <property type="entry name" value="RNA_pol_sigma_r3/r4-like"/>
</dbReference>
<evidence type="ECO:0000256" key="1">
    <source>
        <dbReference type="ARBA" id="ARBA00023015"/>
    </source>
</evidence>
<evidence type="ECO:0000256" key="3">
    <source>
        <dbReference type="ARBA" id="ARBA00023125"/>
    </source>
</evidence>
<evidence type="ECO:0000256" key="2">
    <source>
        <dbReference type="ARBA" id="ARBA00023082"/>
    </source>
</evidence>
<dbReference type="Pfam" id="PF04542">
    <property type="entry name" value="Sigma70_r2"/>
    <property type="match status" value="1"/>
</dbReference>
<dbReference type="Gene3D" id="1.10.1740.10">
    <property type="match status" value="1"/>
</dbReference>